<dbReference type="EMBL" id="JAULBC010000001">
    <property type="protein sequence ID" value="MEX6686379.1"/>
    <property type="molecule type" value="Genomic_DNA"/>
</dbReference>
<dbReference type="Proteomes" id="UP001560573">
    <property type="component" value="Unassembled WGS sequence"/>
</dbReference>
<evidence type="ECO:0000313" key="4">
    <source>
        <dbReference type="Proteomes" id="UP001560573"/>
    </source>
</evidence>
<sequence length="132" mass="14854">MKKAVLSVCALFSLSVLFGQKYDNIYFHLYTDSVKKGVYNYINVDGKLANGKYLPLGSDEVQFSSSYGKWDGNSLIIDSSYTRDSVVVSAYLKSKPSLRLTTTIYIKKKPDDELPLPSDVQLNRPAKRKSKN</sequence>
<feature type="region of interest" description="Disordered" evidence="1">
    <location>
        <begin position="110"/>
        <end position="132"/>
    </location>
</feature>
<dbReference type="RefSeq" id="WP_369327776.1">
    <property type="nucleotide sequence ID" value="NZ_JAULBC010000001.1"/>
</dbReference>
<reference evidence="3 4" key="1">
    <citation type="submission" date="2023-07" db="EMBL/GenBank/DDBJ databases">
        <authorList>
            <person name="Lian W.-H."/>
        </authorList>
    </citation>
    <scope>NUCLEOTIDE SEQUENCE [LARGE SCALE GENOMIC DNA]</scope>
    <source>
        <strain evidence="3 4">SYSU DXS3180</strain>
    </source>
</reference>
<evidence type="ECO:0000313" key="3">
    <source>
        <dbReference type="EMBL" id="MEX6686379.1"/>
    </source>
</evidence>
<evidence type="ECO:0008006" key="5">
    <source>
        <dbReference type="Google" id="ProtNLM"/>
    </source>
</evidence>
<comment type="caution">
    <text evidence="3">The sequence shown here is derived from an EMBL/GenBank/DDBJ whole genome shotgun (WGS) entry which is preliminary data.</text>
</comment>
<name>A0ABV3Z938_9BACT</name>
<feature type="signal peptide" evidence="2">
    <location>
        <begin position="1"/>
        <end position="18"/>
    </location>
</feature>
<proteinExistence type="predicted"/>
<evidence type="ECO:0000256" key="2">
    <source>
        <dbReference type="SAM" id="SignalP"/>
    </source>
</evidence>
<keyword evidence="4" id="KW-1185">Reference proteome</keyword>
<protein>
    <recommendedName>
        <fullName evidence="5">DUF4369 domain-containing protein</fullName>
    </recommendedName>
</protein>
<gene>
    <name evidence="3" type="ORF">QTN47_02680</name>
</gene>
<feature type="chain" id="PRO_5046947783" description="DUF4369 domain-containing protein" evidence="2">
    <location>
        <begin position="19"/>
        <end position="132"/>
    </location>
</feature>
<evidence type="ECO:0000256" key="1">
    <source>
        <dbReference type="SAM" id="MobiDB-lite"/>
    </source>
</evidence>
<organism evidence="3 4">
    <name type="scientific">Danxiaibacter flavus</name>
    <dbReference type="NCBI Taxonomy" id="3049108"/>
    <lineage>
        <taxon>Bacteria</taxon>
        <taxon>Pseudomonadati</taxon>
        <taxon>Bacteroidota</taxon>
        <taxon>Chitinophagia</taxon>
        <taxon>Chitinophagales</taxon>
        <taxon>Chitinophagaceae</taxon>
        <taxon>Danxiaibacter</taxon>
    </lineage>
</organism>
<accession>A0ABV3Z938</accession>
<keyword evidence="2" id="KW-0732">Signal</keyword>